<feature type="region of interest" description="Disordered" evidence="1">
    <location>
        <begin position="1"/>
        <end position="33"/>
    </location>
</feature>
<dbReference type="CDD" id="cd00170">
    <property type="entry name" value="SEC14"/>
    <property type="match status" value="1"/>
</dbReference>
<evidence type="ECO:0000313" key="5">
    <source>
        <dbReference type="RefSeq" id="XP_015174057.1"/>
    </source>
</evidence>
<dbReference type="Gene3D" id="1.20.5.1200">
    <property type="entry name" value="Alpha-tocopherol transfer"/>
    <property type="match status" value="1"/>
</dbReference>
<dbReference type="RefSeq" id="XP_015174056.1">
    <property type="nucleotide sequence ID" value="XM_015318570.1"/>
</dbReference>
<keyword evidence="3" id="KW-1185">Reference proteome</keyword>
<dbReference type="SUPFAM" id="SSF52087">
    <property type="entry name" value="CRAL/TRIO domain"/>
    <property type="match status" value="1"/>
</dbReference>
<dbReference type="InterPro" id="IPR011074">
    <property type="entry name" value="CRAL/TRIO_N_dom"/>
</dbReference>
<evidence type="ECO:0000259" key="2">
    <source>
        <dbReference type="PROSITE" id="PS50191"/>
    </source>
</evidence>
<dbReference type="PANTHER" id="PTHR10174:SF130">
    <property type="entry name" value="ALPHA-TOCOPHEROL TRANSFER PROTEIN-LIKE"/>
    <property type="match status" value="1"/>
</dbReference>
<organism evidence="3 5">
    <name type="scientific">Polistes dominula</name>
    <name type="common">European paper wasp</name>
    <name type="synonym">Vespa dominula</name>
    <dbReference type="NCBI Taxonomy" id="743375"/>
    <lineage>
        <taxon>Eukaryota</taxon>
        <taxon>Metazoa</taxon>
        <taxon>Ecdysozoa</taxon>
        <taxon>Arthropoda</taxon>
        <taxon>Hexapoda</taxon>
        <taxon>Insecta</taxon>
        <taxon>Pterygota</taxon>
        <taxon>Neoptera</taxon>
        <taxon>Endopterygota</taxon>
        <taxon>Hymenoptera</taxon>
        <taxon>Apocrita</taxon>
        <taxon>Aculeata</taxon>
        <taxon>Vespoidea</taxon>
        <taxon>Vespidae</taxon>
        <taxon>Polistinae</taxon>
        <taxon>Polistini</taxon>
        <taxon>Polistes</taxon>
    </lineage>
</organism>
<dbReference type="Proteomes" id="UP000694924">
    <property type="component" value="Unplaced"/>
</dbReference>
<proteinExistence type="predicted"/>
<dbReference type="SMART" id="SM00516">
    <property type="entry name" value="SEC14"/>
    <property type="match status" value="1"/>
</dbReference>
<protein>
    <submittedName>
        <fullName evidence="4 5">Alpha-tocopherol transfer protein-like isoform X1</fullName>
    </submittedName>
</protein>
<gene>
    <name evidence="4 5" type="primary">LOC107065147</name>
</gene>
<dbReference type="Gene3D" id="3.40.525.10">
    <property type="entry name" value="CRAL-TRIO lipid binding domain"/>
    <property type="match status" value="1"/>
</dbReference>
<dbReference type="GeneID" id="107065147"/>
<evidence type="ECO:0000313" key="3">
    <source>
        <dbReference type="Proteomes" id="UP000694924"/>
    </source>
</evidence>
<dbReference type="InterPro" id="IPR036273">
    <property type="entry name" value="CRAL/TRIO_N_dom_sf"/>
</dbReference>
<accession>A0ABM1I1H0</accession>
<dbReference type="PANTHER" id="PTHR10174">
    <property type="entry name" value="ALPHA-TOCOPHEROL TRANSFER PROTEIN-RELATED"/>
    <property type="match status" value="1"/>
</dbReference>
<dbReference type="PROSITE" id="PS50191">
    <property type="entry name" value="CRAL_TRIO"/>
    <property type="match status" value="1"/>
</dbReference>
<dbReference type="SMART" id="SM01100">
    <property type="entry name" value="CRAL_TRIO_N"/>
    <property type="match status" value="1"/>
</dbReference>
<reference evidence="4 5" key="1">
    <citation type="submission" date="2025-05" db="UniProtKB">
        <authorList>
            <consortium name="RefSeq"/>
        </authorList>
    </citation>
    <scope>IDENTIFICATION</scope>
    <source>
        <tissue evidence="4 5">Whole body</tissue>
    </source>
</reference>
<dbReference type="InterPro" id="IPR001251">
    <property type="entry name" value="CRAL-TRIO_dom"/>
</dbReference>
<dbReference type="Pfam" id="PF00650">
    <property type="entry name" value="CRAL_TRIO"/>
    <property type="match status" value="1"/>
</dbReference>
<dbReference type="RefSeq" id="XP_015174057.1">
    <property type="nucleotide sequence ID" value="XM_015318571.1"/>
</dbReference>
<evidence type="ECO:0000256" key="1">
    <source>
        <dbReference type="SAM" id="MobiDB-lite"/>
    </source>
</evidence>
<sequence length="351" mass="41078">MSCSMEKENDQSKELRDEYHSQTKSDDDSKDDLSNNLVKNTKLELNALIKKAETLPKLIAYGEETQLILSCNDEYKKKAETELRETPEVVAESLKIIRELVKGESDLFVPDLDEFFARFLRPCKWYPKSAFRLMQRYYRFRINYPYIMENMAITSLKKTFDSELFMPCPIRSVKGCRIFIIHAGSKWKPKEHYIYDIFKCLIILLEGAITEPHTQIAGIEIIFDMNGLPFSHVPHITPRFAAMLAEFTQRCLPIRLKNVHIVNQPFIFNMVYAVFKPFLSEKLRNRIHFHGTNMTKLISMVGEKALPKEYGGSDLVFTPIGETLWQYFYSWNDEYEGNLFVLIIFIINDND</sequence>
<dbReference type="SUPFAM" id="SSF46938">
    <property type="entry name" value="CRAL/TRIO N-terminal domain"/>
    <property type="match status" value="1"/>
</dbReference>
<feature type="domain" description="CRAL-TRIO" evidence="2">
    <location>
        <begin position="153"/>
        <end position="318"/>
    </location>
</feature>
<evidence type="ECO:0000313" key="4">
    <source>
        <dbReference type="RefSeq" id="XP_015174056.1"/>
    </source>
</evidence>
<dbReference type="InterPro" id="IPR036865">
    <property type="entry name" value="CRAL-TRIO_dom_sf"/>
</dbReference>
<name>A0ABM1I1H0_POLDO</name>
<dbReference type="Gene3D" id="1.10.8.20">
    <property type="entry name" value="N-terminal domain of phosphatidylinositol transfer protein sec14p"/>
    <property type="match status" value="1"/>
</dbReference>